<gene>
    <name evidence="2" type="ORF">GZH47_16785</name>
</gene>
<organism evidence="2 3">
    <name type="scientific">Paenibacillus rhizovicinus</name>
    <dbReference type="NCBI Taxonomy" id="2704463"/>
    <lineage>
        <taxon>Bacteria</taxon>
        <taxon>Bacillati</taxon>
        <taxon>Bacillota</taxon>
        <taxon>Bacilli</taxon>
        <taxon>Bacillales</taxon>
        <taxon>Paenibacillaceae</taxon>
        <taxon>Paenibacillus</taxon>
    </lineage>
</organism>
<feature type="region of interest" description="Disordered" evidence="1">
    <location>
        <begin position="162"/>
        <end position="228"/>
    </location>
</feature>
<dbReference type="KEGG" id="prz:GZH47_16785"/>
<dbReference type="RefSeq" id="WP_162641607.1">
    <property type="nucleotide sequence ID" value="NZ_CP048286.1"/>
</dbReference>
<reference evidence="2 3" key="1">
    <citation type="submission" date="2020-02" db="EMBL/GenBank/DDBJ databases">
        <title>Paenibacillus sp. nov., isolated from rhizosphere soil of tomato.</title>
        <authorList>
            <person name="Weon H.-Y."/>
            <person name="Lee S.A."/>
        </authorList>
    </citation>
    <scope>NUCLEOTIDE SEQUENCE [LARGE SCALE GENOMIC DNA]</scope>
    <source>
        <strain evidence="2 3">14171R-81</strain>
    </source>
</reference>
<proteinExistence type="predicted"/>
<dbReference type="Proteomes" id="UP000479114">
    <property type="component" value="Chromosome"/>
</dbReference>
<evidence type="ECO:0000256" key="1">
    <source>
        <dbReference type="SAM" id="MobiDB-lite"/>
    </source>
</evidence>
<dbReference type="EMBL" id="CP048286">
    <property type="protein sequence ID" value="QHW32299.1"/>
    <property type="molecule type" value="Genomic_DNA"/>
</dbReference>
<keyword evidence="3" id="KW-1185">Reference proteome</keyword>
<accession>A0A6C0P1G5</accession>
<evidence type="ECO:0000313" key="2">
    <source>
        <dbReference type="EMBL" id="QHW32299.1"/>
    </source>
</evidence>
<evidence type="ECO:0000313" key="3">
    <source>
        <dbReference type="Proteomes" id="UP000479114"/>
    </source>
</evidence>
<dbReference type="AlphaFoldDB" id="A0A6C0P1G5"/>
<protein>
    <submittedName>
        <fullName evidence="2">Uncharacterized protein</fullName>
    </submittedName>
</protein>
<name>A0A6C0P1G5_9BACL</name>
<sequence length="228" mass="24913">MKIGNRKLGNKRINKKVAAGIVFLMVTFTGTMGIAYADVDIAGTLQSWFNKKTDLAVTSLTQSIQSETDTQKAQLKKELQLRLEASAQEIDTFTEEQRTKYIAAIQKHAAELIASMNINNDQDRQQIQAKLQTITDSAMQAMDTLSGSYTPPAVVYTPPVVESTQPAEDTAQQPQETQQPAEDAAQQPQETQQPAKDAAQQPQETQQPADGAAQQPQETPQPAEDAAQ</sequence>